<sequence>VNNSTSNLYGIRTLAKGSSKPSNKQESDDETTSIPSASGSCLSSISTSELHSSDRDEIISNSNCYELLDDIQIKRYLLACESKFIGDTHNALTHLAACEYSIKTALENIDLPDSLPMKCIHHDLGIWNNEEMKTFIKFILNTPQTPPFLRSPDQWSKDLGKWIERIKINVRLLLTSMPPCENCVNKLWKKCKKQQKVVNLCALCKLYLDLYGKQRPNAHAFSER</sequence>
<accession>A0AC34FCT6</accession>
<name>A0AC34FCT6_9BILA</name>
<protein>
    <submittedName>
        <fullName evidence="2">Uncharacterized protein</fullName>
    </submittedName>
</protein>
<proteinExistence type="predicted"/>
<evidence type="ECO:0000313" key="2">
    <source>
        <dbReference type="WBParaSite" id="ES5_v2.g14963.t1"/>
    </source>
</evidence>
<organism evidence="1 2">
    <name type="scientific">Panagrolaimus sp. ES5</name>
    <dbReference type="NCBI Taxonomy" id="591445"/>
    <lineage>
        <taxon>Eukaryota</taxon>
        <taxon>Metazoa</taxon>
        <taxon>Ecdysozoa</taxon>
        <taxon>Nematoda</taxon>
        <taxon>Chromadorea</taxon>
        <taxon>Rhabditida</taxon>
        <taxon>Tylenchina</taxon>
        <taxon>Panagrolaimomorpha</taxon>
        <taxon>Panagrolaimoidea</taxon>
        <taxon>Panagrolaimidae</taxon>
        <taxon>Panagrolaimus</taxon>
    </lineage>
</organism>
<dbReference type="Proteomes" id="UP000887579">
    <property type="component" value="Unplaced"/>
</dbReference>
<evidence type="ECO:0000313" key="1">
    <source>
        <dbReference type="Proteomes" id="UP000887579"/>
    </source>
</evidence>
<dbReference type="WBParaSite" id="ES5_v2.g14963.t1">
    <property type="protein sequence ID" value="ES5_v2.g14963.t1"/>
    <property type="gene ID" value="ES5_v2.g14963"/>
</dbReference>
<reference evidence="2" key="1">
    <citation type="submission" date="2022-11" db="UniProtKB">
        <authorList>
            <consortium name="WormBaseParasite"/>
        </authorList>
    </citation>
    <scope>IDENTIFICATION</scope>
</reference>